<sequence>MSRNGIANIDTPKKARIKGVCDFNDAMDIPYFHSDVFRYHGVSKEQGWAITKQDNELFDRRHHNNEVVPEKRGRKPKLSVEQLREADRFLQDYGFEARVLTWQQLAFELGFDVHGDTLRSALGSMDYHKCIACTKSWVSEKLAKSRVRFCETCLALKPKPEDWHDVRFSDEVHCRVGPQGKMRITRKPGERYCTDCIQEQLNRDDEREWETCHIWGAVGYNFKSDLTFYKTPGNKNGKLSLSVYRDQVLEPVIKPWLKPTEPHFILKEDNDSGHGGGSTTNIVATWKKKNNLDHYFNHSNSPDLAPIENCWQVMKQHLKKFPHWDQFEVRDLAREGWSHVSPEFINERINSMPQRLQDCIEMEGRLTGY</sequence>
<reference evidence="2" key="1">
    <citation type="journal article" date="2020" name="Stud. Mycol.">
        <title>101 Dothideomycetes genomes: a test case for predicting lifestyles and emergence of pathogens.</title>
        <authorList>
            <person name="Haridas S."/>
            <person name="Albert R."/>
            <person name="Binder M."/>
            <person name="Bloem J."/>
            <person name="Labutti K."/>
            <person name="Salamov A."/>
            <person name="Andreopoulos B."/>
            <person name="Baker S."/>
            <person name="Barry K."/>
            <person name="Bills G."/>
            <person name="Bluhm B."/>
            <person name="Cannon C."/>
            <person name="Castanera R."/>
            <person name="Culley D."/>
            <person name="Daum C."/>
            <person name="Ezra D."/>
            <person name="Gonzalez J."/>
            <person name="Henrissat B."/>
            <person name="Kuo A."/>
            <person name="Liang C."/>
            <person name="Lipzen A."/>
            <person name="Lutzoni F."/>
            <person name="Magnuson J."/>
            <person name="Mondo S."/>
            <person name="Nolan M."/>
            <person name="Ohm R."/>
            <person name="Pangilinan J."/>
            <person name="Park H.-J."/>
            <person name="Ramirez L."/>
            <person name="Alfaro M."/>
            <person name="Sun H."/>
            <person name="Tritt A."/>
            <person name="Yoshinaga Y."/>
            <person name="Zwiers L.-H."/>
            <person name="Turgeon B."/>
            <person name="Goodwin S."/>
            <person name="Spatafora J."/>
            <person name="Crous P."/>
            <person name="Grigoriev I."/>
        </authorList>
    </citation>
    <scope>NUCLEOTIDE SEQUENCE</scope>
    <source>
        <strain evidence="2">CBS 161.51</strain>
    </source>
</reference>
<protein>
    <recommendedName>
        <fullName evidence="1">Tc1-like transposase DDE domain-containing protein</fullName>
    </recommendedName>
</protein>
<accession>A0A6A5SDZ2</accession>
<gene>
    <name evidence="2" type="ORF">EJ02DRAFT_474148</name>
</gene>
<proteinExistence type="predicted"/>
<name>A0A6A5SDZ2_9PLEO</name>
<organism evidence="2 3">
    <name type="scientific">Clathrospora elynae</name>
    <dbReference type="NCBI Taxonomy" id="706981"/>
    <lineage>
        <taxon>Eukaryota</taxon>
        <taxon>Fungi</taxon>
        <taxon>Dikarya</taxon>
        <taxon>Ascomycota</taxon>
        <taxon>Pezizomycotina</taxon>
        <taxon>Dothideomycetes</taxon>
        <taxon>Pleosporomycetidae</taxon>
        <taxon>Pleosporales</taxon>
        <taxon>Diademaceae</taxon>
        <taxon>Clathrospora</taxon>
    </lineage>
</organism>
<evidence type="ECO:0000313" key="2">
    <source>
        <dbReference type="EMBL" id="KAF1938243.1"/>
    </source>
</evidence>
<dbReference type="Gene3D" id="3.30.420.10">
    <property type="entry name" value="Ribonuclease H-like superfamily/Ribonuclease H"/>
    <property type="match status" value="1"/>
</dbReference>
<evidence type="ECO:0000313" key="3">
    <source>
        <dbReference type="Proteomes" id="UP000800038"/>
    </source>
</evidence>
<dbReference type="EMBL" id="ML976110">
    <property type="protein sequence ID" value="KAF1938243.1"/>
    <property type="molecule type" value="Genomic_DNA"/>
</dbReference>
<dbReference type="Pfam" id="PF13358">
    <property type="entry name" value="DDE_3"/>
    <property type="match status" value="1"/>
</dbReference>
<dbReference type="Proteomes" id="UP000800038">
    <property type="component" value="Unassembled WGS sequence"/>
</dbReference>
<dbReference type="GO" id="GO:0003676">
    <property type="term" value="F:nucleic acid binding"/>
    <property type="evidence" value="ECO:0007669"/>
    <property type="project" value="InterPro"/>
</dbReference>
<dbReference type="OrthoDB" id="3943628at2759"/>
<dbReference type="InterPro" id="IPR036397">
    <property type="entry name" value="RNaseH_sf"/>
</dbReference>
<feature type="domain" description="Tc1-like transposase DDE" evidence="1">
    <location>
        <begin position="166"/>
        <end position="326"/>
    </location>
</feature>
<keyword evidence="3" id="KW-1185">Reference proteome</keyword>
<evidence type="ECO:0000259" key="1">
    <source>
        <dbReference type="Pfam" id="PF13358"/>
    </source>
</evidence>
<dbReference type="InterPro" id="IPR038717">
    <property type="entry name" value="Tc1-like_DDE_dom"/>
</dbReference>
<dbReference type="AlphaFoldDB" id="A0A6A5SDZ2"/>